<feature type="domain" description="RNA polymerase sigma-70 region 2" evidence="6">
    <location>
        <begin position="29"/>
        <end position="94"/>
    </location>
</feature>
<evidence type="ECO:0000259" key="7">
    <source>
        <dbReference type="Pfam" id="PF08281"/>
    </source>
</evidence>
<dbReference type="CDD" id="cd06171">
    <property type="entry name" value="Sigma70_r4"/>
    <property type="match status" value="1"/>
</dbReference>
<dbReference type="Pfam" id="PF04542">
    <property type="entry name" value="Sigma70_r2"/>
    <property type="match status" value="1"/>
</dbReference>
<dbReference type="Pfam" id="PF08281">
    <property type="entry name" value="Sigma70_r4_2"/>
    <property type="match status" value="1"/>
</dbReference>
<keyword evidence="2" id="KW-0805">Transcription regulation</keyword>
<dbReference type="RefSeq" id="WP_379480891.1">
    <property type="nucleotide sequence ID" value="NZ_JBHLTL010000004.1"/>
</dbReference>
<dbReference type="PANTHER" id="PTHR43133:SF8">
    <property type="entry name" value="RNA POLYMERASE SIGMA FACTOR HI_1459-RELATED"/>
    <property type="match status" value="1"/>
</dbReference>
<protein>
    <submittedName>
        <fullName evidence="8">RNA polymerase sigma factor</fullName>
    </submittedName>
</protein>
<evidence type="ECO:0000259" key="6">
    <source>
        <dbReference type="Pfam" id="PF04542"/>
    </source>
</evidence>
<evidence type="ECO:0000313" key="8">
    <source>
        <dbReference type="EMBL" id="MFC0589402.1"/>
    </source>
</evidence>
<dbReference type="Proteomes" id="UP001589943">
    <property type="component" value="Unassembled WGS sequence"/>
</dbReference>
<keyword evidence="3" id="KW-0731">Sigma factor</keyword>
<evidence type="ECO:0000313" key="9">
    <source>
        <dbReference type="Proteomes" id="UP001589943"/>
    </source>
</evidence>
<dbReference type="SUPFAM" id="SSF88659">
    <property type="entry name" value="Sigma3 and sigma4 domains of RNA polymerase sigma factors"/>
    <property type="match status" value="1"/>
</dbReference>
<keyword evidence="5" id="KW-0804">Transcription</keyword>
<dbReference type="InterPro" id="IPR036388">
    <property type="entry name" value="WH-like_DNA-bd_sf"/>
</dbReference>
<evidence type="ECO:0000256" key="4">
    <source>
        <dbReference type="ARBA" id="ARBA00023125"/>
    </source>
</evidence>
<dbReference type="InterPro" id="IPR014284">
    <property type="entry name" value="RNA_pol_sigma-70_dom"/>
</dbReference>
<proteinExistence type="inferred from homology"/>
<dbReference type="Gene3D" id="1.10.1740.10">
    <property type="match status" value="1"/>
</dbReference>
<comment type="caution">
    <text evidence="8">The sequence shown here is derived from an EMBL/GenBank/DDBJ whole genome shotgun (WGS) entry which is preliminary data.</text>
</comment>
<organism evidence="8 9">
    <name type="scientific">Novosphingobium aquiterrae</name>
    <dbReference type="NCBI Taxonomy" id="624388"/>
    <lineage>
        <taxon>Bacteria</taxon>
        <taxon>Pseudomonadati</taxon>
        <taxon>Pseudomonadota</taxon>
        <taxon>Alphaproteobacteria</taxon>
        <taxon>Sphingomonadales</taxon>
        <taxon>Sphingomonadaceae</taxon>
        <taxon>Novosphingobium</taxon>
    </lineage>
</organism>
<dbReference type="Gene3D" id="1.10.10.10">
    <property type="entry name" value="Winged helix-like DNA-binding domain superfamily/Winged helix DNA-binding domain"/>
    <property type="match status" value="1"/>
</dbReference>
<dbReference type="PANTHER" id="PTHR43133">
    <property type="entry name" value="RNA POLYMERASE ECF-TYPE SIGMA FACTO"/>
    <property type="match status" value="1"/>
</dbReference>
<feature type="domain" description="RNA polymerase sigma factor 70 region 4 type 2" evidence="7">
    <location>
        <begin position="131"/>
        <end position="181"/>
    </location>
</feature>
<name>A0ABV6PHT0_9SPHN</name>
<keyword evidence="9" id="KW-1185">Reference proteome</keyword>
<evidence type="ECO:0000256" key="2">
    <source>
        <dbReference type="ARBA" id="ARBA00023015"/>
    </source>
</evidence>
<comment type="similarity">
    <text evidence="1">Belongs to the sigma-70 factor family. ECF subfamily.</text>
</comment>
<dbReference type="InterPro" id="IPR013325">
    <property type="entry name" value="RNA_pol_sigma_r2"/>
</dbReference>
<dbReference type="InterPro" id="IPR013249">
    <property type="entry name" value="RNA_pol_sigma70_r4_t2"/>
</dbReference>
<evidence type="ECO:0000256" key="5">
    <source>
        <dbReference type="ARBA" id="ARBA00023163"/>
    </source>
</evidence>
<keyword evidence="4" id="KW-0238">DNA-binding</keyword>
<evidence type="ECO:0000256" key="3">
    <source>
        <dbReference type="ARBA" id="ARBA00023082"/>
    </source>
</evidence>
<sequence length="187" mass="20855">MSLQLSDGSDAELAALALGGRQDAYRELLARHREPVFRLVRATTSDPHEALDITQETFVAAFASLARYDHERPFSVWVRQIALNKCRDWARRRRVRSFFTRAAPLEEAFDVAGDAVPADVQAAHRAELARVTGAMARLPARLREALVLRTVDGLSQAEAAEVLAVSEKTIETRLYRARTKLKAMLGD</sequence>
<dbReference type="SUPFAM" id="SSF88946">
    <property type="entry name" value="Sigma2 domain of RNA polymerase sigma factors"/>
    <property type="match status" value="1"/>
</dbReference>
<evidence type="ECO:0000256" key="1">
    <source>
        <dbReference type="ARBA" id="ARBA00010641"/>
    </source>
</evidence>
<dbReference type="InterPro" id="IPR007627">
    <property type="entry name" value="RNA_pol_sigma70_r2"/>
</dbReference>
<gene>
    <name evidence="8" type="ORF">ACFFF7_08265</name>
</gene>
<dbReference type="InterPro" id="IPR039425">
    <property type="entry name" value="RNA_pol_sigma-70-like"/>
</dbReference>
<dbReference type="NCBIfam" id="TIGR02937">
    <property type="entry name" value="sigma70-ECF"/>
    <property type="match status" value="1"/>
</dbReference>
<dbReference type="EMBL" id="JBHLTL010000004">
    <property type="protein sequence ID" value="MFC0589402.1"/>
    <property type="molecule type" value="Genomic_DNA"/>
</dbReference>
<reference evidence="8 9" key="1">
    <citation type="submission" date="2024-09" db="EMBL/GenBank/DDBJ databases">
        <authorList>
            <person name="Sun Q."/>
            <person name="Mori K."/>
        </authorList>
    </citation>
    <scope>NUCLEOTIDE SEQUENCE [LARGE SCALE GENOMIC DNA]</scope>
    <source>
        <strain evidence="8 9">NCAIM B.02537</strain>
    </source>
</reference>
<dbReference type="InterPro" id="IPR013324">
    <property type="entry name" value="RNA_pol_sigma_r3/r4-like"/>
</dbReference>
<accession>A0ABV6PHT0</accession>